<dbReference type="Gene3D" id="3.30.70.2970">
    <property type="entry name" value="Protein of unknown function (DUF541), domain 2"/>
    <property type="match status" value="1"/>
</dbReference>
<evidence type="ECO:0000313" key="1">
    <source>
        <dbReference type="EMBL" id="MCH6166599.1"/>
    </source>
</evidence>
<evidence type="ECO:0000313" key="2">
    <source>
        <dbReference type="Proteomes" id="UP001299970"/>
    </source>
</evidence>
<dbReference type="RefSeq" id="WP_241036624.1">
    <property type="nucleotide sequence ID" value="NZ_BAAAJF010000039.1"/>
</dbReference>
<accession>A0ABS9TDI2</accession>
<gene>
    <name evidence="1" type="ORF">MMF94_12990</name>
</gene>
<dbReference type="Pfam" id="PF04402">
    <property type="entry name" value="SIMPL"/>
    <property type="match status" value="1"/>
</dbReference>
<dbReference type="Proteomes" id="UP001299970">
    <property type="component" value="Unassembled WGS sequence"/>
</dbReference>
<name>A0ABS9TDI2_9PSEU</name>
<dbReference type="InterPro" id="IPR007497">
    <property type="entry name" value="SIMPL/DUF541"/>
</dbReference>
<organism evidence="1 2">
    <name type="scientific">Pseudonocardia alaniniphila</name>
    <dbReference type="NCBI Taxonomy" id="75291"/>
    <lineage>
        <taxon>Bacteria</taxon>
        <taxon>Bacillati</taxon>
        <taxon>Actinomycetota</taxon>
        <taxon>Actinomycetes</taxon>
        <taxon>Pseudonocardiales</taxon>
        <taxon>Pseudonocardiaceae</taxon>
        <taxon>Pseudonocardia</taxon>
    </lineage>
</organism>
<proteinExistence type="predicted"/>
<sequence length="209" mass="22547">MTETPIDLNGPEIVTEGTGWFEQLGDQAELDVTFTGFAENRSDAVRELGLRMAAAEPALGLPALVVRNRRFWVHDEWRTDRVIGCRAGEDLALTLTDPTGLERVLSAIVGAEPTGVHGPRWVLADPAVAQREAQRRAVEDARQRAEGYAEALGGRLGALRRLSDAPTHGGPVALAARDSMGGPDVRELGLEPEPVRVTAHCTISWTLVT</sequence>
<protein>
    <submittedName>
        <fullName evidence="1">SIMPL domain-containing protein</fullName>
    </submittedName>
</protein>
<dbReference type="Gene3D" id="3.30.110.170">
    <property type="entry name" value="Protein of unknown function (DUF541), domain 1"/>
    <property type="match status" value="1"/>
</dbReference>
<reference evidence="1 2" key="1">
    <citation type="submission" date="2022-03" db="EMBL/GenBank/DDBJ databases">
        <title>Pseudonocardia alaer sp. nov., a novel actinomycete isolated from reed forest soil.</title>
        <authorList>
            <person name="Wang L."/>
        </authorList>
    </citation>
    <scope>NUCLEOTIDE SEQUENCE [LARGE SCALE GENOMIC DNA]</scope>
    <source>
        <strain evidence="1 2">Y-16303</strain>
    </source>
</reference>
<keyword evidence="2" id="KW-1185">Reference proteome</keyword>
<dbReference type="EMBL" id="JAKXMK010000010">
    <property type="protein sequence ID" value="MCH6166599.1"/>
    <property type="molecule type" value="Genomic_DNA"/>
</dbReference>
<comment type="caution">
    <text evidence="1">The sequence shown here is derived from an EMBL/GenBank/DDBJ whole genome shotgun (WGS) entry which is preliminary data.</text>
</comment>